<accession>A0AB36IIB0</accession>
<protein>
    <submittedName>
        <fullName evidence="2">Uncharacterized protein</fullName>
    </submittedName>
</protein>
<evidence type="ECO:0000256" key="1">
    <source>
        <dbReference type="SAM" id="SignalP"/>
    </source>
</evidence>
<dbReference type="GO" id="GO:0005975">
    <property type="term" value="P:carbohydrate metabolic process"/>
    <property type="evidence" value="ECO:0007669"/>
    <property type="project" value="UniProtKB-ARBA"/>
</dbReference>
<evidence type="ECO:0000313" key="3">
    <source>
        <dbReference type="Proteomes" id="UP000186091"/>
    </source>
</evidence>
<sequence>MKLFSRTSLVALGTAAAITLSGVTAPAFADEVLDADITANAAETTEETTTPQPVVEEALKLQQPPLVTGNVGTPISPVTVEVTSGVAESFKASALPSGLFIDNDGVITGTPKKEFSGSTTITATSPDGKEATVNVNFSIDEKLSSGSSDTDNINDWIKIITAVIGALTTILTFSTKLDTFFK</sequence>
<feature type="signal peptide" evidence="1">
    <location>
        <begin position="1"/>
        <end position="29"/>
    </location>
</feature>
<evidence type="ECO:0000313" key="2">
    <source>
        <dbReference type="EMBL" id="OKX83985.1"/>
    </source>
</evidence>
<dbReference type="Proteomes" id="UP000186091">
    <property type="component" value="Unassembled WGS sequence"/>
</dbReference>
<dbReference type="RefSeq" id="WP_003855912.1">
    <property type="nucleotide sequence ID" value="NZ_JAAOYN010000001.1"/>
</dbReference>
<dbReference type="AlphaFoldDB" id="A0AB36IIB0"/>
<dbReference type="InterPro" id="IPR013783">
    <property type="entry name" value="Ig-like_fold"/>
</dbReference>
<dbReference type="EMBL" id="LOQT01000011">
    <property type="protein sequence ID" value="OKX83985.1"/>
    <property type="molecule type" value="Genomic_DNA"/>
</dbReference>
<name>A0AB36IIB0_CORGT</name>
<dbReference type="Pfam" id="PF05345">
    <property type="entry name" value="He_PIG"/>
    <property type="match status" value="1"/>
</dbReference>
<comment type="caution">
    <text evidence="2">The sequence shown here is derived from an EMBL/GenBank/DDBJ whole genome shotgun (WGS) entry which is preliminary data.</text>
</comment>
<organism evidence="2 3">
    <name type="scientific">Corynebacterium glutamicum</name>
    <name type="common">Brevibacterium saccharolyticum</name>
    <dbReference type="NCBI Taxonomy" id="1718"/>
    <lineage>
        <taxon>Bacteria</taxon>
        <taxon>Bacillati</taxon>
        <taxon>Actinomycetota</taxon>
        <taxon>Actinomycetes</taxon>
        <taxon>Mycobacteriales</taxon>
        <taxon>Corynebacteriaceae</taxon>
        <taxon>Corynebacterium</taxon>
    </lineage>
</organism>
<keyword evidence="1" id="KW-0732">Signal</keyword>
<proteinExistence type="predicted"/>
<reference evidence="2 3" key="1">
    <citation type="submission" date="2015-12" db="EMBL/GenBank/DDBJ databases">
        <title>Genome sequence of Corynebacterium AS 1.542.</title>
        <authorList>
            <person name="Yang J."/>
            <person name="Yang S."/>
        </authorList>
    </citation>
    <scope>NUCLEOTIDE SEQUENCE [LARGE SCALE GENOMIC DNA]</scope>
    <source>
        <strain evidence="2 3">AS 1.542</strain>
    </source>
</reference>
<dbReference type="GO" id="GO:0005509">
    <property type="term" value="F:calcium ion binding"/>
    <property type="evidence" value="ECO:0007669"/>
    <property type="project" value="InterPro"/>
</dbReference>
<feature type="chain" id="PRO_5044173245" evidence="1">
    <location>
        <begin position="30"/>
        <end position="182"/>
    </location>
</feature>
<gene>
    <name evidence="2" type="ORF">AUP69_01870</name>
</gene>
<dbReference type="GO" id="GO:0016020">
    <property type="term" value="C:membrane"/>
    <property type="evidence" value="ECO:0007669"/>
    <property type="project" value="InterPro"/>
</dbReference>
<dbReference type="SUPFAM" id="SSF49313">
    <property type="entry name" value="Cadherin-like"/>
    <property type="match status" value="1"/>
</dbReference>
<dbReference type="Gene3D" id="2.60.40.10">
    <property type="entry name" value="Immunoglobulins"/>
    <property type="match status" value="1"/>
</dbReference>
<dbReference type="InterPro" id="IPR015919">
    <property type="entry name" value="Cadherin-like_sf"/>
</dbReference>